<comment type="caution">
    <text evidence="1">The sequence shown here is derived from an EMBL/GenBank/DDBJ whole genome shotgun (WGS) entry which is preliminary data.</text>
</comment>
<evidence type="ECO:0000313" key="2">
    <source>
        <dbReference type="Proteomes" id="UP000249254"/>
    </source>
</evidence>
<evidence type="ECO:0000313" key="1">
    <source>
        <dbReference type="EMBL" id="RAK55200.1"/>
    </source>
</evidence>
<name>A0A328AK45_9CAUL</name>
<gene>
    <name evidence="1" type="ORF">DJ017_12055</name>
</gene>
<protein>
    <submittedName>
        <fullName evidence="1">Uncharacterized protein</fullName>
    </submittedName>
</protein>
<keyword evidence="2" id="KW-1185">Reference proteome</keyword>
<dbReference type="EMBL" id="QFYQ01000001">
    <property type="protein sequence ID" value="RAK55200.1"/>
    <property type="molecule type" value="Genomic_DNA"/>
</dbReference>
<organism evidence="1 2">
    <name type="scientific">Phenylobacterium soli</name>
    <dbReference type="NCBI Taxonomy" id="2170551"/>
    <lineage>
        <taxon>Bacteria</taxon>
        <taxon>Pseudomonadati</taxon>
        <taxon>Pseudomonadota</taxon>
        <taxon>Alphaproteobacteria</taxon>
        <taxon>Caulobacterales</taxon>
        <taxon>Caulobacteraceae</taxon>
        <taxon>Phenylobacterium</taxon>
    </lineage>
</organism>
<dbReference type="Proteomes" id="UP000249254">
    <property type="component" value="Unassembled WGS sequence"/>
</dbReference>
<proteinExistence type="predicted"/>
<accession>A0A328AK45</accession>
<reference evidence="2" key="1">
    <citation type="submission" date="2018-05" db="EMBL/GenBank/DDBJ databases">
        <authorList>
            <person name="Li X."/>
        </authorList>
    </citation>
    <scope>NUCLEOTIDE SEQUENCE [LARGE SCALE GENOMIC DNA]</scope>
    <source>
        <strain evidence="2">LX32</strain>
    </source>
</reference>
<dbReference type="AlphaFoldDB" id="A0A328AK45"/>
<sequence length="61" mass="6647">MMDDSPRPDAGAYILRALHASEIAESCPDPELRQAFQDLTGTWLAMAAGEDRDEQTVQPSA</sequence>